<protein>
    <submittedName>
        <fullName evidence="2">Uncharacterized protein</fullName>
    </submittedName>
</protein>
<dbReference type="SUPFAM" id="SSF140860">
    <property type="entry name" value="Pseudo ankyrin repeat-like"/>
    <property type="match status" value="1"/>
</dbReference>
<dbReference type="EMBL" id="QXGD01000221">
    <property type="protein sequence ID" value="KAE9247221.1"/>
    <property type="molecule type" value="Genomic_DNA"/>
</dbReference>
<evidence type="ECO:0000256" key="1">
    <source>
        <dbReference type="SAM" id="MobiDB-lite"/>
    </source>
</evidence>
<gene>
    <name evidence="2" type="ORF">PF002_g6378</name>
</gene>
<name>A0A6A3ZYA4_9STRA</name>
<organism evidence="2 3">
    <name type="scientific">Phytophthora fragariae</name>
    <dbReference type="NCBI Taxonomy" id="53985"/>
    <lineage>
        <taxon>Eukaryota</taxon>
        <taxon>Sar</taxon>
        <taxon>Stramenopiles</taxon>
        <taxon>Oomycota</taxon>
        <taxon>Peronosporomycetes</taxon>
        <taxon>Peronosporales</taxon>
        <taxon>Peronosporaceae</taxon>
        <taxon>Phytophthora</taxon>
    </lineage>
</organism>
<evidence type="ECO:0000313" key="2">
    <source>
        <dbReference type="EMBL" id="KAE9247221.1"/>
    </source>
</evidence>
<accession>A0A6A3ZYA4</accession>
<dbReference type="Proteomes" id="UP000440367">
    <property type="component" value="Unassembled WGS sequence"/>
</dbReference>
<sequence>MLAGGSVGAYNSPSSSRESDGDNDKVVKLDEVVQEHINTASDGVQWLLDNKCIKKYQIRSASTFLTLAREGKLDLMQQVARLHDKKRLTKDWIDKWDWAMEIAARLEDLSMVKWMAEHRYGREVLKRGKDDNVFVMTDIPRGAAKGGHIGGGWSTSLDKGGRMNTRLLW</sequence>
<reference evidence="2 3" key="1">
    <citation type="submission" date="2018-08" db="EMBL/GenBank/DDBJ databases">
        <title>Genomic investigation of the strawberry pathogen Phytophthora fragariae indicates pathogenicity is determined by transcriptional variation in three key races.</title>
        <authorList>
            <person name="Adams T.M."/>
            <person name="Armitage A.D."/>
            <person name="Sobczyk M.K."/>
            <person name="Bates H.J."/>
            <person name="Dunwell J.M."/>
            <person name="Nellist C.F."/>
            <person name="Harrison R.J."/>
        </authorList>
    </citation>
    <scope>NUCLEOTIDE SEQUENCE [LARGE SCALE GENOMIC DNA]</scope>
    <source>
        <strain evidence="2 3">BC-1</strain>
    </source>
</reference>
<feature type="region of interest" description="Disordered" evidence="1">
    <location>
        <begin position="1"/>
        <end position="23"/>
    </location>
</feature>
<proteinExistence type="predicted"/>
<dbReference type="AlphaFoldDB" id="A0A6A3ZYA4"/>
<evidence type="ECO:0000313" key="3">
    <source>
        <dbReference type="Proteomes" id="UP000440367"/>
    </source>
</evidence>
<comment type="caution">
    <text evidence="2">The sequence shown here is derived from an EMBL/GenBank/DDBJ whole genome shotgun (WGS) entry which is preliminary data.</text>
</comment>